<feature type="transmembrane region" description="Helical" evidence="8">
    <location>
        <begin position="12"/>
        <end position="30"/>
    </location>
</feature>
<keyword evidence="2 7" id="KW-0349">Heme</keyword>
<comment type="similarity">
    <text evidence="1 7">Belongs to the cytochrome P450 family.</text>
</comment>
<dbReference type="Pfam" id="PF00067">
    <property type="entry name" value="p450"/>
    <property type="match status" value="1"/>
</dbReference>
<organism evidence="9 10">
    <name type="scientific">Xanthoceras sorbifolium</name>
    <dbReference type="NCBI Taxonomy" id="99658"/>
    <lineage>
        <taxon>Eukaryota</taxon>
        <taxon>Viridiplantae</taxon>
        <taxon>Streptophyta</taxon>
        <taxon>Embryophyta</taxon>
        <taxon>Tracheophyta</taxon>
        <taxon>Spermatophyta</taxon>
        <taxon>Magnoliopsida</taxon>
        <taxon>eudicotyledons</taxon>
        <taxon>Gunneridae</taxon>
        <taxon>Pentapetalae</taxon>
        <taxon>rosids</taxon>
        <taxon>malvids</taxon>
        <taxon>Sapindales</taxon>
        <taxon>Sapindaceae</taxon>
        <taxon>Xanthoceroideae</taxon>
        <taxon>Xanthoceras</taxon>
    </lineage>
</organism>
<keyword evidence="5 7" id="KW-0408">Iron</keyword>
<keyword evidence="8" id="KW-1133">Transmembrane helix</keyword>
<evidence type="ECO:0000256" key="6">
    <source>
        <dbReference type="ARBA" id="ARBA00023033"/>
    </source>
</evidence>
<evidence type="ECO:0008006" key="11">
    <source>
        <dbReference type="Google" id="ProtNLM"/>
    </source>
</evidence>
<dbReference type="PROSITE" id="PS00086">
    <property type="entry name" value="CYTOCHROME_P450"/>
    <property type="match status" value="1"/>
</dbReference>
<reference evidence="9 10" key="1">
    <citation type="submission" date="2021-02" db="EMBL/GenBank/DDBJ databases">
        <title>Plant Genome Project.</title>
        <authorList>
            <person name="Zhang R.-G."/>
        </authorList>
    </citation>
    <scope>NUCLEOTIDE SEQUENCE [LARGE SCALE GENOMIC DNA]</scope>
    <source>
        <tissue evidence="9">Leaves</tissue>
    </source>
</reference>
<evidence type="ECO:0000256" key="1">
    <source>
        <dbReference type="ARBA" id="ARBA00010617"/>
    </source>
</evidence>
<keyword evidence="3 7" id="KW-0479">Metal-binding</keyword>
<dbReference type="InterPro" id="IPR002401">
    <property type="entry name" value="Cyt_P450_E_grp-I"/>
</dbReference>
<dbReference type="Proteomes" id="UP000827721">
    <property type="component" value="Unassembled WGS sequence"/>
</dbReference>
<dbReference type="SUPFAM" id="SSF48264">
    <property type="entry name" value="Cytochrome P450"/>
    <property type="match status" value="1"/>
</dbReference>
<dbReference type="InterPro" id="IPR017972">
    <property type="entry name" value="Cyt_P450_CS"/>
</dbReference>
<evidence type="ECO:0000256" key="8">
    <source>
        <dbReference type="SAM" id="Phobius"/>
    </source>
</evidence>
<keyword evidence="8" id="KW-0472">Membrane</keyword>
<dbReference type="InterPro" id="IPR036396">
    <property type="entry name" value="Cyt_P450_sf"/>
</dbReference>
<evidence type="ECO:0000256" key="5">
    <source>
        <dbReference type="ARBA" id="ARBA00023004"/>
    </source>
</evidence>
<feature type="transmembrane region" description="Helical" evidence="8">
    <location>
        <begin position="226"/>
        <end position="245"/>
    </location>
</feature>
<keyword evidence="4 7" id="KW-0560">Oxidoreductase</keyword>
<dbReference type="CDD" id="cd20654">
    <property type="entry name" value="CYP82"/>
    <property type="match status" value="1"/>
</dbReference>
<comment type="caution">
    <text evidence="9">The sequence shown here is derived from an EMBL/GenBank/DDBJ whole genome shotgun (WGS) entry which is preliminary data.</text>
</comment>
<dbReference type="InterPro" id="IPR001128">
    <property type="entry name" value="Cyt_P450"/>
</dbReference>
<evidence type="ECO:0000313" key="9">
    <source>
        <dbReference type="EMBL" id="KAH7575156.1"/>
    </source>
</evidence>
<dbReference type="EMBL" id="JAFEMO010000002">
    <property type="protein sequence ID" value="KAH7575156.1"/>
    <property type="molecule type" value="Genomic_DNA"/>
</dbReference>
<dbReference type="Gene3D" id="1.10.630.10">
    <property type="entry name" value="Cytochrome P450"/>
    <property type="match status" value="1"/>
</dbReference>
<proteinExistence type="inferred from homology"/>
<protein>
    <recommendedName>
        <fullName evidence="11">Cytochrome P450</fullName>
    </recommendedName>
</protein>
<evidence type="ECO:0000256" key="4">
    <source>
        <dbReference type="ARBA" id="ARBA00023002"/>
    </source>
</evidence>
<evidence type="ECO:0000313" key="10">
    <source>
        <dbReference type="Proteomes" id="UP000827721"/>
    </source>
</evidence>
<evidence type="ECO:0000256" key="7">
    <source>
        <dbReference type="RuleBase" id="RU000461"/>
    </source>
</evidence>
<dbReference type="PANTHER" id="PTHR47947">
    <property type="entry name" value="CYTOCHROME P450 82C3-RELATED"/>
    <property type="match status" value="1"/>
</dbReference>
<dbReference type="InterPro" id="IPR050651">
    <property type="entry name" value="Plant_Cytochrome_P450_Monoox"/>
</dbReference>
<sequence>MELSLQPQDIIVFFAFLFAIIYLGVTINTTRRKKRKGKKPPEAAGAWPIIGHLHLLGSNQLLHQTLGAMADKYGKAFMIRLGIHRALVISSWEVTRECFTTNDKVFPSRPKSLAVKLMGYDHLVLGFAPYGLYWRDVRKLATIKLLSNHRLELLKHVRDAEINCFIRELYAQCVKDGGLVAVEMKERFGDLGMNIIVRMIAGKRYFGTDRGGDEESRRCQKALGDFFYLVGIFLASDTVPFLGWLDVVKGYKSKMKKTARELDYVIGNWVDEHCRRRLSRNINEEEQDFIHVMLSAMDNNQISAPDANTVVKATCLSLILGGNDTTVVTLTWALSLLLNNRCVLKKAQDELNLHVGKHRQVEESDIKNLIYLQAIVKETLRLHPALPLSSPREAMEDCTVAGFHIPAGTRLFVNLWKLHRDPSIWLNPSEFVPERFLNHHANLDVGGLHFEYLPFGSGRRKCPGISFALQVLHLTLARLLHTFEFGTVSDSAVDMSEGPGLTVPKATPLEVILTPRLPSTLFDFNKQEH</sequence>
<dbReference type="PANTHER" id="PTHR47947:SF8">
    <property type="entry name" value="CYTOCHROME P450 82C4-LIKE"/>
    <property type="match status" value="1"/>
</dbReference>
<keyword evidence="6 7" id="KW-0503">Monooxygenase</keyword>
<dbReference type="PRINTS" id="PR00385">
    <property type="entry name" value="P450"/>
</dbReference>
<evidence type="ECO:0000256" key="2">
    <source>
        <dbReference type="ARBA" id="ARBA00022617"/>
    </source>
</evidence>
<keyword evidence="10" id="KW-1185">Reference proteome</keyword>
<gene>
    <name evidence="9" type="ORF">JRO89_XS02G0055600</name>
</gene>
<dbReference type="PRINTS" id="PR00463">
    <property type="entry name" value="EP450I"/>
</dbReference>
<evidence type="ECO:0000256" key="3">
    <source>
        <dbReference type="ARBA" id="ARBA00022723"/>
    </source>
</evidence>
<accession>A0ABQ8IF17</accession>
<name>A0ABQ8IF17_9ROSI</name>
<keyword evidence="8" id="KW-0812">Transmembrane</keyword>